<dbReference type="Gene3D" id="1.10.287.950">
    <property type="entry name" value="Methyl-accepting chemotaxis protein"/>
    <property type="match status" value="1"/>
</dbReference>
<keyword evidence="1 2" id="KW-0807">Transducer</keyword>
<reference evidence="6" key="1">
    <citation type="submission" date="2021-03" db="EMBL/GenBank/DDBJ databases">
        <title>Acanthopleuribacteraceae sp. M133.</title>
        <authorList>
            <person name="Wang G."/>
        </authorList>
    </citation>
    <scope>NUCLEOTIDE SEQUENCE</scope>
    <source>
        <strain evidence="6">M133</strain>
    </source>
</reference>
<feature type="transmembrane region" description="Helical" evidence="4">
    <location>
        <begin position="88"/>
        <end position="106"/>
    </location>
</feature>
<dbReference type="SMART" id="SM00283">
    <property type="entry name" value="MA"/>
    <property type="match status" value="1"/>
</dbReference>
<evidence type="ECO:0000256" key="4">
    <source>
        <dbReference type="SAM" id="Phobius"/>
    </source>
</evidence>
<dbReference type="GO" id="GO:0007165">
    <property type="term" value="P:signal transduction"/>
    <property type="evidence" value="ECO:0007669"/>
    <property type="project" value="UniProtKB-KW"/>
</dbReference>
<sequence length="530" mass="58522">MELIEKLTDAIDRMLNWFIPSAHMNDVETKRQARIVIIFCMVGQIFFLVTAIKWLKVHETVLAINLLFTMVLIGGVAMLLKMSVPLKILGHLVALILFWYFSFYTYRTGGIESSAIYWFLVLPLFTVILTGLRGTVIWLVLVLVEILWYAYLQKQGVDLYALNLPVEDLPRMRAENIVKQLAAVTVSVTVLEQIRLKIGTAQKKALEHMNEAVEANERAKEEIEKKAAALEEASLAHQDAVREQEAARQEAERRGKRLQEVFGQILALAERLNDESEHMRQSGATLQKQLEINLTQSKEVAGRNDEIHDHLQRMTQEIHETSSAMAHVTSSAEEAESIAAQAISQANEAGRLTSGLKESSQRIGQIIKVITGISTQTNLLALNATIEAARAGEAGRGFTVVADEIKKLASKTGESAEEITRQITENNDKVDTVVETSNAFSGTVTQIGQLQQSVGTLVRGQQSRAQEIADRIAVSANHSTTIVKACDVLGQGMEQSNEAIATLRRSARELAEIAATLHDTCRSETLGDSG</sequence>
<name>A0A8A4TGB3_SULCO</name>
<dbReference type="KEGG" id="scor:J3U87_25510"/>
<feature type="coiled-coil region" evidence="3">
    <location>
        <begin position="202"/>
        <end position="261"/>
    </location>
</feature>
<keyword evidence="7" id="KW-1185">Reference proteome</keyword>
<gene>
    <name evidence="6" type="ORF">J3U87_25510</name>
</gene>
<dbReference type="PANTHER" id="PTHR32089:SF112">
    <property type="entry name" value="LYSOZYME-LIKE PROTEIN-RELATED"/>
    <property type="match status" value="1"/>
</dbReference>
<evidence type="ECO:0000259" key="5">
    <source>
        <dbReference type="PROSITE" id="PS50111"/>
    </source>
</evidence>
<keyword evidence="4" id="KW-0472">Membrane</keyword>
<dbReference type="InterPro" id="IPR004089">
    <property type="entry name" value="MCPsignal_dom"/>
</dbReference>
<evidence type="ECO:0000256" key="2">
    <source>
        <dbReference type="PROSITE-ProRule" id="PRU00284"/>
    </source>
</evidence>
<accession>A0A8A4TGB3</accession>
<feature type="transmembrane region" description="Helical" evidence="4">
    <location>
        <begin position="62"/>
        <end position="82"/>
    </location>
</feature>
<dbReference type="Pfam" id="PF00015">
    <property type="entry name" value="MCPsignal"/>
    <property type="match status" value="1"/>
</dbReference>
<dbReference type="PROSITE" id="PS50111">
    <property type="entry name" value="CHEMOTAXIS_TRANSDUC_2"/>
    <property type="match status" value="1"/>
</dbReference>
<evidence type="ECO:0000256" key="3">
    <source>
        <dbReference type="SAM" id="Coils"/>
    </source>
</evidence>
<evidence type="ECO:0000256" key="1">
    <source>
        <dbReference type="ARBA" id="ARBA00023224"/>
    </source>
</evidence>
<dbReference type="GO" id="GO:0016020">
    <property type="term" value="C:membrane"/>
    <property type="evidence" value="ECO:0007669"/>
    <property type="project" value="InterPro"/>
</dbReference>
<feature type="domain" description="Methyl-accepting transducer" evidence="5">
    <location>
        <begin position="268"/>
        <end position="504"/>
    </location>
</feature>
<dbReference type="Proteomes" id="UP000663929">
    <property type="component" value="Chromosome"/>
</dbReference>
<feature type="transmembrane region" description="Helical" evidence="4">
    <location>
        <begin position="33"/>
        <end position="55"/>
    </location>
</feature>
<dbReference type="AlphaFoldDB" id="A0A8A4TGB3"/>
<organism evidence="6 7">
    <name type="scientific">Sulfidibacter corallicola</name>
    <dbReference type="NCBI Taxonomy" id="2818388"/>
    <lineage>
        <taxon>Bacteria</taxon>
        <taxon>Pseudomonadati</taxon>
        <taxon>Acidobacteriota</taxon>
        <taxon>Holophagae</taxon>
        <taxon>Acanthopleuribacterales</taxon>
        <taxon>Acanthopleuribacteraceae</taxon>
        <taxon>Sulfidibacter</taxon>
    </lineage>
</organism>
<evidence type="ECO:0000313" key="7">
    <source>
        <dbReference type="Proteomes" id="UP000663929"/>
    </source>
</evidence>
<evidence type="ECO:0000313" key="6">
    <source>
        <dbReference type="EMBL" id="QTD48956.1"/>
    </source>
</evidence>
<dbReference type="EMBL" id="CP071793">
    <property type="protein sequence ID" value="QTD48956.1"/>
    <property type="molecule type" value="Genomic_DNA"/>
</dbReference>
<proteinExistence type="predicted"/>
<protein>
    <recommendedName>
        <fullName evidence="5">Methyl-accepting transducer domain-containing protein</fullName>
    </recommendedName>
</protein>
<keyword evidence="4" id="KW-1133">Transmembrane helix</keyword>
<dbReference type="PANTHER" id="PTHR32089">
    <property type="entry name" value="METHYL-ACCEPTING CHEMOTAXIS PROTEIN MCPB"/>
    <property type="match status" value="1"/>
</dbReference>
<dbReference type="SUPFAM" id="SSF58104">
    <property type="entry name" value="Methyl-accepting chemotaxis protein (MCP) signaling domain"/>
    <property type="match status" value="1"/>
</dbReference>
<feature type="transmembrane region" description="Helical" evidence="4">
    <location>
        <begin position="118"/>
        <end position="151"/>
    </location>
</feature>
<keyword evidence="4" id="KW-0812">Transmembrane</keyword>
<dbReference type="RefSeq" id="WP_237378605.1">
    <property type="nucleotide sequence ID" value="NZ_CP071793.1"/>
</dbReference>
<keyword evidence="3" id="KW-0175">Coiled coil</keyword>